<keyword evidence="5" id="KW-0969">Cilium</keyword>
<comment type="similarity">
    <text evidence="1">Belongs to the flagella basal body rod proteins family.</text>
</comment>
<dbReference type="GO" id="GO:0030694">
    <property type="term" value="C:bacterial-type flagellum basal body, rod"/>
    <property type="evidence" value="ECO:0007669"/>
    <property type="project" value="UniProtKB-UniRule"/>
</dbReference>
<dbReference type="InterPro" id="IPR010930">
    <property type="entry name" value="Flg_bb/hook_C_dom"/>
</dbReference>
<gene>
    <name evidence="5" type="ORF">AWB80_04382</name>
</gene>
<name>A0A158C0K1_9BURK</name>
<evidence type="ECO:0000313" key="5">
    <source>
        <dbReference type="EMBL" id="SAK75843.1"/>
    </source>
</evidence>
<organism evidence="5 6">
    <name type="scientific">Caballeronia pedi</name>
    <dbReference type="NCBI Taxonomy" id="1777141"/>
    <lineage>
        <taxon>Bacteria</taxon>
        <taxon>Pseudomonadati</taxon>
        <taxon>Pseudomonadota</taxon>
        <taxon>Betaproteobacteria</taxon>
        <taxon>Burkholderiales</taxon>
        <taxon>Burkholderiaceae</taxon>
        <taxon>Caballeronia</taxon>
    </lineage>
</organism>
<keyword evidence="2" id="KW-0975">Bacterial flagellum</keyword>
<feature type="domain" description="Flagellar basal body rod protein N-terminal" evidence="3">
    <location>
        <begin position="8"/>
        <end position="33"/>
    </location>
</feature>
<dbReference type="Pfam" id="PF00460">
    <property type="entry name" value="Flg_bb_rod"/>
    <property type="match status" value="1"/>
</dbReference>
<evidence type="ECO:0000313" key="6">
    <source>
        <dbReference type="Proteomes" id="UP000054911"/>
    </source>
</evidence>
<dbReference type="GO" id="GO:0071973">
    <property type="term" value="P:bacterial-type flagellum-dependent cell motility"/>
    <property type="evidence" value="ECO:0007669"/>
    <property type="project" value="UniProtKB-UniRule"/>
</dbReference>
<reference evidence="5" key="1">
    <citation type="submission" date="2016-01" db="EMBL/GenBank/DDBJ databases">
        <authorList>
            <person name="Peeters C."/>
        </authorList>
    </citation>
    <scope>NUCLEOTIDE SEQUENCE [LARGE SCALE GENOMIC DNA]</scope>
    <source>
        <strain evidence="5">LMG 29323</strain>
    </source>
</reference>
<dbReference type="EMBL" id="FCOE02000015">
    <property type="protein sequence ID" value="SAK75843.1"/>
    <property type="molecule type" value="Genomic_DNA"/>
</dbReference>
<keyword evidence="5" id="KW-0966">Cell projection</keyword>
<evidence type="ECO:0000256" key="2">
    <source>
        <dbReference type="RuleBase" id="RU362062"/>
    </source>
</evidence>
<dbReference type="InterPro" id="IPR001444">
    <property type="entry name" value="Flag_bb_rod_N"/>
</dbReference>
<comment type="subunit">
    <text evidence="2">The basal body constitutes a major portion of the flagellar organelle and consists of four rings (L,P,S, and M) mounted on a central rod. The rod consists of about 26 subunits of FlgG in the distal portion, and FlgB, FlgC and FlgF are thought to build up the proximal portion of the rod with about 6 subunits each.</text>
</comment>
<proteinExistence type="inferred from homology"/>
<evidence type="ECO:0000259" key="3">
    <source>
        <dbReference type="Pfam" id="PF00460"/>
    </source>
</evidence>
<protein>
    <recommendedName>
        <fullName evidence="2">Flagellar basal-body rod protein FlgC</fullName>
    </recommendedName>
</protein>
<dbReference type="RefSeq" id="WP_061176781.1">
    <property type="nucleotide sequence ID" value="NZ_FCOE02000015.1"/>
</dbReference>
<dbReference type="Pfam" id="PF06429">
    <property type="entry name" value="Flg_bbr_C"/>
    <property type="match status" value="1"/>
</dbReference>
<comment type="subcellular location">
    <subcellularLocation>
        <location evidence="2">Bacterial flagellum basal body</location>
    </subcellularLocation>
</comment>
<dbReference type="NCBIfam" id="TIGR01395">
    <property type="entry name" value="FlgC"/>
    <property type="match status" value="1"/>
</dbReference>
<dbReference type="InterPro" id="IPR006299">
    <property type="entry name" value="FlgC"/>
</dbReference>
<evidence type="ECO:0000259" key="4">
    <source>
        <dbReference type="Pfam" id="PF06429"/>
    </source>
</evidence>
<keyword evidence="5" id="KW-0282">Flagellum</keyword>
<dbReference type="AlphaFoldDB" id="A0A158C0K1"/>
<sequence>MSNAIFAIARSGMDVEHQRMEVIAQNLANAGTTRTASGGVYRPMRLVSGPRMPGASETSFDTQMSAMAPSDLSRNFSGVQAFGIETTDAQPRLVYDPAHPHANAQGFVQYPGLDQAGEMALMVQTLRVYEANAIMFNAGHAMYMRALDLGSKA</sequence>
<accession>A0A158C0K1</accession>
<keyword evidence="6" id="KW-1185">Reference proteome</keyword>
<dbReference type="OrthoDB" id="9794148at2"/>
<dbReference type="STRING" id="1777141.AWB80_04382"/>
<feature type="domain" description="Flagellar basal-body/hook protein C-terminal" evidence="4">
    <location>
        <begin position="104"/>
        <end position="149"/>
    </location>
</feature>
<evidence type="ECO:0000256" key="1">
    <source>
        <dbReference type="ARBA" id="ARBA00009677"/>
    </source>
</evidence>
<comment type="caution">
    <text evidence="5">The sequence shown here is derived from an EMBL/GenBank/DDBJ whole genome shotgun (WGS) entry which is preliminary data.</text>
</comment>
<dbReference type="Proteomes" id="UP000054911">
    <property type="component" value="Unassembled WGS sequence"/>
</dbReference>